<dbReference type="InterPro" id="IPR000172">
    <property type="entry name" value="GMC_OxRdtase_N"/>
</dbReference>
<dbReference type="PANTHER" id="PTHR11552:SF147">
    <property type="entry name" value="CHOLINE DEHYDROGENASE, MITOCHONDRIAL"/>
    <property type="match status" value="1"/>
</dbReference>
<accession>A0A443RE85</accession>
<evidence type="ECO:0000313" key="6">
    <source>
        <dbReference type="EMBL" id="RWS13572.1"/>
    </source>
</evidence>
<protein>
    <submittedName>
        <fullName evidence="6">Glucose dehydrogenase-like [FAD: quinone]</fullName>
    </submittedName>
</protein>
<dbReference type="Gene3D" id="3.50.50.60">
    <property type="entry name" value="FAD/NAD(P)-binding domain"/>
    <property type="match status" value="1"/>
</dbReference>
<comment type="similarity">
    <text evidence="2">Belongs to the GMC oxidoreductase family.</text>
</comment>
<comment type="caution">
    <text evidence="6">The sequence shown here is derived from an EMBL/GenBank/DDBJ whole genome shotgun (WGS) entry which is preliminary data.</text>
</comment>
<reference evidence="6 7" key="1">
    <citation type="journal article" date="2018" name="Gigascience">
        <title>Genomes of trombidid mites reveal novel predicted allergens and laterally-transferred genes associated with secondary metabolism.</title>
        <authorList>
            <person name="Dong X."/>
            <person name="Chaisiri K."/>
            <person name="Xia D."/>
            <person name="Armstrong S.D."/>
            <person name="Fang Y."/>
            <person name="Donnelly M.J."/>
            <person name="Kadowaki T."/>
            <person name="McGarry J.W."/>
            <person name="Darby A.C."/>
            <person name="Makepeace B.L."/>
        </authorList>
    </citation>
    <scope>NUCLEOTIDE SEQUENCE [LARGE SCALE GENOMIC DNA]</scope>
    <source>
        <strain evidence="6">UoL-UT</strain>
    </source>
</reference>
<evidence type="ECO:0000256" key="2">
    <source>
        <dbReference type="ARBA" id="ARBA00010790"/>
    </source>
</evidence>
<dbReference type="PANTHER" id="PTHR11552">
    <property type="entry name" value="GLUCOSE-METHANOL-CHOLINE GMC OXIDOREDUCTASE"/>
    <property type="match status" value="1"/>
</dbReference>
<comment type="cofactor">
    <cofactor evidence="1">
        <name>FAD</name>
        <dbReference type="ChEBI" id="CHEBI:57692"/>
    </cofactor>
</comment>
<dbReference type="SUPFAM" id="SSF51905">
    <property type="entry name" value="FAD/NAD(P)-binding domain"/>
    <property type="match status" value="1"/>
</dbReference>
<evidence type="ECO:0000256" key="1">
    <source>
        <dbReference type="ARBA" id="ARBA00001974"/>
    </source>
</evidence>
<dbReference type="STRING" id="299467.A0A443RE85"/>
<gene>
    <name evidence="6" type="ORF">B4U80_00847</name>
</gene>
<dbReference type="OrthoDB" id="6511838at2759"/>
<sequence length="176" mass="19866">KTEDDRIKIEDDIDYVIIGAGTAGCIVATRLVEAGYKVFVLEAGRDAPNSTDTDRLSHHFYGTSVSWNYTTEAQEHALFSRHEHKISIYAGKLMGGSGSINAMIFLRGSRHDYDKWEEMGATGWRYETILPYLKKVEKSYLTNVDQDKHGQDGKIKISNQESQNDPLMKSFIEAVN</sequence>
<dbReference type="Proteomes" id="UP000288716">
    <property type="component" value="Unassembled WGS sequence"/>
</dbReference>
<evidence type="ECO:0000256" key="4">
    <source>
        <dbReference type="ARBA" id="ARBA00022827"/>
    </source>
</evidence>
<evidence type="ECO:0000256" key="3">
    <source>
        <dbReference type="ARBA" id="ARBA00022630"/>
    </source>
</evidence>
<dbReference type="GO" id="GO:0050660">
    <property type="term" value="F:flavin adenine dinucleotide binding"/>
    <property type="evidence" value="ECO:0007669"/>
    <property type="project" value="InterPro"/>
</dbReference>
<dbReference type="EMBL" id="NCKV01048198">
    <property type="protein sequence ID" value="RWS13572.1"/>
    <property type="molecule type" value="Genomic_DNA"/>
</dbReference>
<dbReference type="VEuPathDB" id="VectorBase:LDEU014035"/>
<keyword evidence="3" id="KW-0285">Flavoprotein</keyword>
<keyword evidence="4" id="KW-0274">FAD</keyword>
<proteinExistence type="inferred from homology"/>
<evidence type="ECO:0000313" key="7">
    <source>
        <dbReference type="Proteomes" id="UP000288716"/>
    </source>
</evidence>
<dbReference type="InterPro" id="IPR012132">
    <property type="entry name" value="GMC_OxRdtase"/>
</dbReference>
<dbReference type="AlphaFoldDB" id="A0A443RE85"/>
<keyword evidence="7" id="KW-1185">Reference proteome</keyword>
<organism evidence="6 7">
    <name type="scientific">Leptotrombidium deliense</name>
    <dbReference type="NCBI Taxonomy" id="299467"/>
    <lineage>
        <taxon>Eukaryota</taxon>
        <taxon>Metazoa</taxon>
        <taxon>Ecdysozoa</taxon>
        <taxon>Arthropoda</taxon>
        <taxon>Chelicerata</taxon>
        <taxon>Arachnida</taxon>
        <taxon>Acari</taxon>
        <taxon>Acariformes</taxon>
        <taxon>Trombidiformes</taxon>
        <taxon>Prostigmata</taxon>
        <taxon>Anystina</taxon>
        <taxon>Parasitengona</taxon>
        <taxon>Trombiculoidea</taxon>
        <taxon>Trombiculidae</taxon>
        <taxon>Leptotrombidium</taxon>
    </lineage>
</organism>
<feature type="non-terminal residue" evidence="6">
    <location>
        <position position="1"/>
    </location>
</feature>
<evidence type="ECO:0000259" key="5">
    <source>
        <dbReference type="Pfam" id="PF00732"/>
    </source>
</evidence>
<feature type="domain" description="Glucose-methanol-choline oxidoreductase N-terminal" evidence="5">
    <location>
        <begin position="14"/>
        <end position="175"/>
    </location>
</feature>
<dbReference type="InterPro" id="IPR036188">
    <property type="entry name" value="FAD/NAD-bd_sf"/>
</dbReference>
<feature type="non-terminal residue" evidence="6">
    <location>
        <position position="176"/>
    </location>
</feature>
<name>A0A443RE85_9ACAR</name>
<dbReference type="Pfam" id="PF00732">
    <property type="entry name" value="GMC_oxred_N"/>
    <property type="match status" value="1"/>
</dbReference>
<dbReference type="GO" id="GO:0016614">
    <property type="term" value="F:oxidoreductase activity, acting on CH-OH group of donors"/>
    <property type="evidence" value="ECO:0007669"/>
    <property type="project" value="InterPro"/>
</dbReference>